<reference evidence="2" key="1">
    <citation type="submission" date="2023-10" db="EMBL/GenBank/DDBJ databases">
        <title>Genome assembly of Pristionchus species.</title>
        <authorList>
            <person name="Yoshida K."/>
            <person name="Sommer R.J."/>
        </authorList>
    </citation>
    <scope>NUCLEOTIDE SEQUENCE</scope>
    <source>
        <strain evidence="2">RS5133</strain>
    </source>
</reference>
<accession>A0AAV5W9I0</accession>
<organism evidence="2 3">
    <name type="scientific">Pristionchus fissidentatus</name>
    <dbReference type="NCBI Taxonomy" id="1538716"/>
    <lineage>
        <taxon>Eukaryota</taxon>
        <taxon>Metazoa</taxon>
        <taxon>Ecdysozoa</taxon>
        <taxon>Nematoda</taxon>
        <taxon>Chromadorea</taxon>
        <taxon>Rhabditida</taxon>
        <taxon>Rhabditina</taxon>
        <taxon>Diplogasteromorpha</taxon>
        <taxon>Diplogasteroidea</taxon>
        <taxon>Neodiplogasteridae</taxon>
        <taxon>Pristionchus</taxon>
    </lineage>
</organism>
<sequence length="91" mass="10269">VYLLECGHGADESHSSLQNVLDRRLKRTRGSQVVENDVERKLREHLTNLFSLCVQLAVVPPHHSHVIRAQFDGERGNAEEPTEAAESAERE</sequence>
<comment type="caution">
    <text evidence="2">The sequence shown here is derived from an EMBL/GenBank/DDBJ whole genome shotgun (WGS) entry which is preliminary data.</text>
</comment>
<protein>
    <submittedName>
        <fullName evidence="2">Uncharacterized protein</fullName>
    </submittedName>
</protein>
<evidence type="ECO:0000256" key="1">
    <source>
        <dbReference type="SAM" id="MobiDB-lite"/>
    </source>
</evidence>
<dbReference type="EMBL" id="BTSY01000005">
    <property type="protein sequence ID" value="GMT27045.1"/>
    <property type="molecule type" value="Genomic_DNA"/>
</dbReference>
<evidence type="ECO:0000313" key="2">
    <source>
        <dbReference type="EMBL" id="GMT27045.1"/>
    </source>
</evidence>
<gene>
    <name evidence="2" type="ORF">PFISCL1PPCAC_18342</name>
</gene>
<name>A0AAV5W9I0_9BILA</name>
<proteinExistence type="predicted"/>
<feature type="non-terminal residue" evidence="2">
    <location>
        <position position="1"/>
    </location>
</feature>
<evidence type="ECO:0000313" key="3">
    <source>
        <dbReference type="Proteomes" id="UP001432322"/>
    </source>
</evidence>
<feature type="non-terminal residue" evidence="2">
    <location>
        <position position="91"/>
    </location>
</feature>
<keyword evidence="3" id="KW-1185">Reference proteome</keyword>
<dbReference type="AlphaFoldDB" id="A0AAV5W9I0"/>
<dbReference type="Proteomes" id="UP001432322">
    <property type="component" value="Unassembled WGS sequence"/>
</dbReference>
<feature type="region of interest" description="Disordered" evidence="1">
    <location>
        <begin position="69"/>
        <end position="91"/>
    </location>
</feature>